<dbReference type="GO" id="GO:0006520">
    <property type="term" value="P:amino acid metabolic process"/>
    <property type="evidence" value="ECO:0007669"/>
    <property type="project" value="InterPro"/>
</dbReference>
<gene>
    <name evidence="4" type="ORF">METZ01_LOCUS455422</name>
</gene>
<dbReference type="PANTHER" id="PTHR45753:SF6">
    <property type="entry name" value="ASPARTATE CARBAMOYLTRANSFERASE"/>
    <property type="match status" value="1"/>
</dbReference>
<keyword evidence="1" id="KW-0808">Transferase</keyword>
<dbReference type="GO" id="GO:0005829">
    <property type="term" value="C:cytosol"/>
    <property type="evidence" value="ECO:0007669"/>
    <property type="project" value="TreeGrafter"/>
</dbReference>
<dbReference type="PRINTS" id="PR00101">
    <property type="entry name" value="ATCASE"/>
</dbReference>
<dbReference type="PROSITE" id="PS00097">
    <property type="entry name" value="CARBAMOYLTRANSFERASE"/>
    <property type="match status" value="1"/>
</dbReference>
<feature type="domain" description="Aspartate/ornithine carbamoyltransferase carbamoyl-P binding" evidence="3">
    <location>
        <begin position="27"/>
        <end position="170"/>
    </location>
</feature>
<dbReference type="GO" id="GO:0044205">
    <property type="term" value="P:'de novo' UMP biosynthetic process"/>
    <property type="evidence" value="ECO:0007669"/>
    <property type="project" value="UniProtKB-UniPathway"/>
</dbReference>
<dbReference type="Pfam" id="PF02729">
    <property type="entry name" value="OTCace_N"/>
    <property type="match status" value="1"/>
</dbReference>
<feature type="domain" description="Aspartate/ornithine carbamoyltransferase Asp/Orn-binding" evidence="2">
    <location>
        <begin position="177"/>
        <end position="252"/>
    </location>
</feature>
<dbReference type="GO" id="GO:0016743">
    <property type="term" value="F:carboxyl- or carbamoyltransferase activity"/>
    <property type="evidence" value="ECO:0007669"/>
    <property type="project" value="InterPro"/>
</dbReference>
<reference evidence="4" key="1">
    <citation type="submission" date="2018-05" db="EMBL/GenBank/DDBJ databases">
        <authorList>
            <person name="Lanie J.A."/>
            <person name="Ng W.-L."/>
            <person name="Kazmierczak K.M."/>
            <person name="Andrzejewski T.M."/>
            <person name="Davidsen T.M."/>
            <person name="Wayne K.J."/>
            <person name="Tettelin H."/>
            <person name="Glass J.I."/>
            <person name="Rusch D."/>
            <person name="Podicherti R."/>
            <person name="Tsui H.-C.T."/>
            <person name="Winkler M.E."/>
        </authorList>
    </citation>
    <scope>NUCLEOTIDE SEQUENCE</scope>
</reference>
<proteinExistence type="predicted"/>
<evidence type="ECO:0000259" key="2">
    <source>
        <dbReference type="Pfam" id="PF00185"/>
    </source>
</evidence>
<feature type="non-terminal residue" evidence="4">
    <location>
        <position position="1"/>
    </location>
</feature>
<dbReference type="UniPathway" id="UPA00070">
    <property type="reaction ID" value="UER00116"/>
</dbReference>
<dbReference type="InterPro" id="IPR006130">
    <property type="entry name" value="Asp/Orn_carbamoylTrfase"/>
</dbReference>
<dbReference type="Gene3D" id="3.40.50.1370">
    <property type="entry name" value="Aspartate/ornithine carbamoyltransferase"/>
    <property type="match status" value="2"/>
</dbReference>
<feature type="non-terminal residue" evidence="4">
    <location>
        <position position="253"/>
    </location>
</feature>
<dbReference type="AlphaFoldDB" id="A0A383A6E7"/>
<dbReference type="NCBIfam" id="NF002032">
    <property type="entry name" value="PRK00856.1"/>
    <property type="match status" value="1"/>
</dbReference>
<evidence type="ECO:0000256" key="1">
    <source>
        <dbReference type="ARBA" id="ARBA00022679"/>
    </source>
</evidence>
<evidence type="ECO:0000259" key="3">
    <source>
        <dbReference type="Pfam" id="PF02729"/>
    </source>
</evidence>
<sequence length="253" mass="26968">IVAMSLSRTIETPEIGGVQGPEPAPRKHVLDLDDFSQEEISAILESARSMKEVLGRDIKKVPALRGKVVVTLFYEASTRTRVSFEEAGKVLSADVINISASGSSTEKGESLLNTGLTIQAMGVDTIVIRHPHSGAPHLLAQHLDKVSIINAGDGLHAHPTQALLDLYTVQDKLGSLEGMKVVIVGDMLHSRVAHSDIWGFAKMGAKVVLSGPATLMPTDLMRTSGDLARSSFASLVEVDTDLDRAIEGADVVM</sequence>
<organism evidence="4">
    <name type="scientific">marine metagenome</name>
    <dbReference type="NCBI Taxonomy" id="408172"/>
    <lineage>
        <taxon>unclassified sequences</taxon>
        <taxon>metagenomes</taxon>
        <taxon>ecological metagenomes</taxon>
    </lineage>
</organism>
<dbReference type="GO" id="GO:0016597">
    <property type="term" value="F:amino acid binding"/>
    <property type="evidence" value="ECO:0007669"/>
    <property type="project" value="InterPro"/>
</dbReference>
<dbReference type="InterPro" id="IPR036901">
    <property type="entry name" value="Asp/Orn_carbamoylTrfase_sf"/>
</dbReference>
<evidence type="ECO:0000313" key="4">
    <source>
        <dbReference type="EMBL" id="SVE02568.1"/>
    </source>
</evidence>
<dbReference type="EMBL" id="UINC01189052">
    <property type="protein sequence ID" value="SVE02568.1"/>
    <property type="molecule type" value="Genomic_DNA"/>
</dbReference>
<name>A0A383A6E7_9ZZZZ</name>
<dbReference type="PANTHER" id="PTHR45753">
    <property type="entry name" value="ORNITHINE CARBAMOYLTRANSFERASE, MITOCHONDRIAL"/>
    <property type="match status" value="1"/>
</dbReference>
<dbReference type="SUPFAM" id="SSF53671">
    <property type="entry name" value="Aspartate/ornithine carbamoyltransferase"/>
    <property type="match status" value="1"/>
</dbReference>
<dbReference type="PRINTS" id="PR00100">
    <property type="entry name" value="AOTCASE"/>
</dbReference>
<accession>A0A383A6E7</accession>
<dbReference type="Pfam" id="PF00185">
    <property type="entry name" value="OTCace"/>
    <property type="match status" value="1"/>
</dbReference>
<dbReference type="InterPro" id="IPR006131">
    <property type="entry name" value="Asp_carbamoyltransf_Asp/Orn-bd"/>
</dbReference>
<protein>
    <submittedName>
        <fullName evidence="4">Uncharacterized protein</fullName>
    </submittedName>
</protein>
<dbReference type="InterPro" id="IPR006132">
    <property type="entry name" value="Asp/Orn_carbamoyltranf_P-bd"/>
</dbReference>